<accession>A0A1H1W541</accession>
<keyword evidence="1" id="KW-0812">Transmembrane</keyword>
<evidence type="ECO:0000256" key="1">
    <source>
        <dbReference type="SAM" id="Phobius"/>
    </source>
</evidence>
<gene>
    <name evidence="2" type="ORF">SAMN04489812_3466</name>
</gene>
<evidence type="ECO:0000313" key="2">
    <source>
        <dbReference type="EMBL" id="SDS91329.1"/>
    </source>
</evidence>
<dbReference type="RefSeq" id="WP_091526754.1">
    <property type="nucleotide sequence ID" value="NZ_LT629772.1"/>
</dbReference>
<keyword evidence="1" id="KW-1133">Transmembrane helix</keyword>
<proteinExistence type="predicted"/>
<organism evidence="2 3">
    <name type="scientific">Microlunatus soli</name>
    <dbReference type="NCBI Taxonomy" id="630515"/>
    <lineage>
        <taxon>Bacteria</taxon>
        <taxon>Bacillati</taxon>
        <taxon>Actinomycetota</taxon>
        <taxon>Actinomycetes</taxon>
        <taxon>Propionibacteriales</taxon>
        <taxon>Propionibacteriaceae</taxon>
        <taxon>Microlunatus</taxon>
    </lineage>
</organism>
<keyword evidence="1" id="KW-0472">Membrane</keyword>
<sequence length="138" mass="14626">MANPEQPRRLPSPPEPRRLRIPVVVAVVVVVLALVIGGAGGYLIGHGTPGQVDSRAMGCELVKHLKSEGNIESWGGLDDARLWEAQAAGPLLHAASIRDSGDKELGEVGDGLTSAIMRLDTKKYAVQLDRAVQLCGRS</sequence>
<keyword evidence="3" id="KW-1185">Reference proteome</keyword>
<protein>
    <submittedName>
        <fullName evidence="2">Uncharacterized protein</fullName>
    </submittedName>
</protein>
<reference evidence="2 3" key="1">
    <citation type="submission" date="2016-10" db="EMBL/GenBank/DDBJ databases">
        <authorList>
            <person name="de Groot N.N."/>
        </authorList>
    </citation>
    <scope>NUCLEOTIDE SEQUENCE [LARGE SCALE GENOMIC DNA]</scope>
    <source>
        <strain evidence="2 3">DSM 21800</strain>
    </source>
</reference>
<feature type="transmembrane region" description="Helical" evidence="1">
    <location>
        <begin position="21"/>
        <end position="44"/>
    </location>
</feature>
<name>A0A1H1W541_9ACTN</name>
<dbReference type="Proteomes" id="UP000199103">
    <property type="component" value="Chromosome I"/>
</dbReference>
<dbReference type="EMBL" id="LT629772">
    <property type="protein sequence ID" value="SDS91329.1"/>
    <property type="molecule type" value="Genomic_DNA"/>
</dbReference>
<dbReference type="STRING" id="630515.SAMN04489812_3466"/>
<dbReference type="AlphaFoldDB" id="A0A1H1W541"/>
<evidence type="ECO:0000313" key="3">
    <source>
        <dbReference type="Proteomes" id="UP000199103"/>
    </source>
</evidence>